<evidence type="ECO:0000259" key="2">
    <source>
        <dbReference type="Pfam" id="PF07929"/>
    </source>
</evidence>
<dbReference type="EMBL" id="MU155393">
    <property type="protein sequence ID" value="KAF9474160.1"/>
    <property type="molecule type" value="Genomic_DNA"/>
</dbReference>
<name>A0A9P6CUS9_9AGAR</name>
<dbReference type="AlphaFoldDB" id="A0A9P6CUS9"/>
<organism evidence="3 4">
    <name type="scientific">Pholiota conissans</name>
    <dbReference type="NCBI Taxonomy" id="109636"/>
    <lineage>
        <taxon>Eukaryota</taxon>
        <taxon>Fungi</taxon>
        <taxon>Dikarya</taxon>
        <taxon>Basidiomycota</taxon>
        <taxon>Agaricomycotina</taxon>
        <taxon>Agaricomycetes</taxon>
        <taxon>Agaricomycetidae</taxon>
        <taxon>Agaricales</taxon>
        <taxon>Agaricineae</taxon>
        <taxon>Strophariaceae</taxon>
        <taxon>Pholiota</taxon>
    </lineage>
</organism>
<evidence type="ECO:0000256" key="1">
    <source>
        <dbReference type="SAM" id="MobiDB-lite"/>
    </source>
</evidence>
<accession>A0A9P6CUS9</accession>
<feature type="region of interest" description="Disordered" evidence="1">
    <location>
        <begin position="1"/>
        <end position="27"/>
    </location>
</feature>
<proteinExistence type="predicted"/>
<evidence type="ECO:0000313" key="4">
    <source>
        <dbReference type="Proteomes" id="UP000807469"/>
    </source>
</evidence>
<dbReference type="SUPFAM" id="SSF159941">
    <property type="entry name" value="MM3350-like"/>
    <property type="match status" value="1"/>
</dbReference>
<comment type="caution">
    <text evidence="3">The sequence shown here is derived from an EMBL/GenBank/DDBJ whole genome shotgun (WGS) entry which is preliminary data.</text>
</comment>
<reference evidence="3" key="1">
    <citation type="submission" date="2020-11" db="EMBL/GenBank/DDBJ databases">
        <authorList>
            <consortium name="DOE Joint Genome Institute"/>
            <person name="Ahrendt S."/>
            <person name="Riley R."/>
            <person name="Andreopoulos W."/>
            <person name="Labutti K."/>
            <person name="Pangilinan J."/>
            <person name="Ruiz-Duenas F.J."/>
            <person name="Barrasa J.M."/>
            <person name="Sanchez-Garcia M."/>
            <person name="Camarero S."/>
            <person name="Miyauchi S."/>
            <person name="Serrano A."/>
            <person name="Linde D."/>
            <person name="Babiker R."/>
            <person name="Drula E."/>
            <person name="Ayuso-Fernandez I."/>
            <person name="Pacheco R."/>
            <person name="Padilla G."/>
            <person name="Ferreira P."/>
            <person name="Barriuso J."/>
            <person name="Kellner H."/>
            <person name="Castanera R."/>
            <person name="Alfaro M."/>
            <person name="Ramirez L."/>
            <person name="Pisabarro A.G."/>
            <person name="Kuo A."/>
            <person name="Tritt A."/>
            <person name="Lipzen A."/>
            <person name="He G."/>
            <person name="Yan M."/>
            <person name="Ng V."/>
            <person name="Cullen D."/>
            <person name="Martin F."/>
            <person name="Rosso M.-N."/>
            <person name="Henrissat B."/>
            <person name="Hibbett D."/>
            <person name="Martinez A.T."/>
            <person name="Grigoriev I.V."/>
        </authorList>
    </citation>
    <scope>NUCLEOTIDE SEQUENCE</scope>
    <source>
        <strain evidence="3">CIRM-BRFM 674</strain>
    </source>
</reference>
<feature type="domain" description="Plasmid pRiA4b Orf3-like" evidence="2">
    <location>
        <begin position="71"/>
        <end position="253"/>
    </location>
</feature>
<sequence>MTDISTLASGKRPRDADQPDKEDVPFDVGTKKRRFSEVLLPTKLSSKEALLLPITGPDPYRTLPPPTKEWVQLRFQLHHFQGVYRVVQVPTNYTFANLHTLIQYLFGWTGNNSHITRVYTNVEMYKSAYRKGSIKSYGQPPPFPEEWLRPDLGRDSQEKTLQWWNIQYAESAIYEVVAVGKNQGPYKNSRGYFSDYSWHYKAEDNELLLNDVWNLDEEKNVSLGDFSNRNIGLIYEYGLDCPWAVHITIDDGFYNSKYSGNDVFVKEIKGAPSVEEKHNWASDHPEGFKKAVSDLLLVPANWKRYCRNELTTRTRRDELVARVVRKDNMTDQQVAKKQAKLEAQATTIRVSLDEAETERKRQLRAQKKAQQAAAAKRRFAESDSDTPEPELYSSDLYEAYEIF</sequence>
<dbReference type="Pfam" id="PF07929">
    <property type="entry name" value="PRiA4_ORF3"/>
    <property type="match status" value="1"/>
</dbReference>
<feature type="compositionally biased region" description="Basic and acidic residues" evidence="1">
    <location>
        <begin position="12"/>
        <end position="24"/>
    </location>
</feature>
<keyword evidence="4" id="KW-1185">Reference proteome</keyword>
<evidence type="ECO:0000313" key="3">
    <source>
        <dbReference type="EMBL" id="KAF9474160.1"/>
    </source>
</evidence>
<dbReference type="Gene3D" id="3.10.290.30">
    <property type="entry name" value="MM3350-like"/>
    <property type="match status" value="1"/>
</dbReference>
<feature type="region of interest" description="Disordered" evidence="1">
    <location>
        <begin position="355"/>
        <end position="391"/>
    </location>
</feature>
<gene>
    <name evidence="3" type="ORF">BDN70DRAFT_924770</name>
</gene>
<dbReference type="OrthoDB" id="2940229at2759"/>
<dbReference type="InterPro" id="IPR012912">
    <property type="entry name" value="Plasmid_pRiA4b_Orf3-like"/>
</dbReference>
<dbReference type="Proteomes" id="UP000807469">
    <property type="component" value="Unassembled WGS sequence"/>
</dbReference>
<protein>
    <recommendedName>
        <fullName evidence="2">Plasmid pRiA4b Orf3-like domain-containing protein</fullName>
    </recommendedName>
</protein>
<dbReference type="InterPro" id="IPR024047">
    <property type="entry name" value="MM3350-like_sf"/>
</dbReference>